<feature type="domain" description="Reelin" evidence="2">
    <location>
        <begin position="15"/>
        <end position="170"/>
    </location>
</feature>
<sequence length="170" mass="18116">MLNFHVAIVSVLVTAQVITALPNGAPLSACGSMTPSHIPIFFYQRNGPFVLEVSSESASVDSPITVTLKTDDSPDSTYFRGYLIQARSGNSTTSIGTFVTTGQINKGKLMSCPGGTANAVTHTSRSNKSEETFSWSPPKGFTGKVTLKATVVASYTRIYRNILSKEVTVS</sequence>
<dbReference type="InterPro" id="IPR042307">
    <property type="entry name" value="Reeler_sf"/>
</dbReference>
<accession>A0A8J2S0Q0</accession>
<proteinExistence type="predicted"/>
<dbReference type="Pfam" id="PF02014">
    <property type="entry name" value="Reeler"/>
    <property type="match status" value="1"/>
</dbReference>
<dbReference type="InterPro" id="IPR002861">
    <property type="entry name" value="Reeler_dom"/>
</dbReference>
<dbReference type="PANTHER" id="PTHR45828">
    <property type="entry name" value="CYTOCHROME B561/FERRIC REDUCTASE TRANSMEMBRANE"/>
    <property type="match status" value="1"/>
</dbReference>
<dbReference type="PANTHER" id="PTHR45828:SF36">
    <property type="entry name" value="REELIN DOMAIN-CONTAINING PROTEIN"/>
    <property type="match status" value="1"/>
</dbReference>
<gene>
    <name evidence="3" type="ORF">DGAL_LOCUS12634</name>
</gene>
<dbReference type="OrthoDB" id="2419613at2759"/>
<feature type="chain" id="PRO_5035150275" description="Reelin domain-containing protein" evidence="1">
    <location>
        <begin position="21"/>
        <end position="170"/>
    </location>
</feature>
<evidence type="ECO:0000313" key="3">
    <source>
        <dbReference type="EMBL" id="CAH0109170.1"/>
    </source>
</evidence>
<reference evidence="3" key="1">
    <citation type="submission" date="2021-11" db="EMBL/GenBank/DDBJ databases">
        <authorList>
            <person name="Schell T."/>
        </authorList>
    </citation>
    <scope>NUCLEOTIDE SEQUENCE</scope>
    <source>
        <strain evidence="3">M5</strain>
    </source>
</reference>
<dbReference type="EMBL" id="CAKKLH010000291">
    <property type="protein sequence ID" value="CAH0109170.1"/>
    <property type="molecule type" value="Genomic_DNA"/>
</dbReference>
<comment type="caution">
    <text evidence="3">The sequence shown here is derived from an EMBL/GenBank/DDBJ whole genome shotgun (WGS) entry which is preliminary data.</text>
</comment>
<keyword evidence="1" id="KW-0732">Signal</keyword>
<dbReference type="AlphaFoldDB" id="A0A8J2S0Q0"/>
<name>A0A8J2S0Q0_9CRUS</name>
<feature type="signal peptide" evidence="1">
    <location>
        <begin position="1"/>
        <end position="20"/>
    </location>
</feature>
<dbReference type="Gene3D" id="2.60.40.4060">
    <property type="entry name" value="Reeler domain"/>
    <property type="match status" value="1"/>
</dbReference>
<organism evidence="3 4">
    <name type="scientific">Daphnia galeata</name>
    <dbReference type="NCBI Taxonomy" id="27404"/>
    <lineage>
        <taxon>Eukaryota</taxon>
        <taxon>Metazoa</taxon>
        <taxon>Ecdysozoa</taxon>
        <taxon>Arthropoda</taxon>
        <taxon>Crustacea</taxon>
        <taxon>Branchiopoda</taxon>
        <taxon>Diplostraca</taxon>
        <taxon>Cladocera</taxon>
        <taxon>Anomopoda</taxon>
        <taxon>Daphniidae</taxon>
        <taxon>Daphnia</taxon>
    </lineage>
</organism>
<dbReference type="PROSITE" id="PS51019">
    <property type="entry name" value="REELIN"/>
    <property type="match status" value="1"/>
</dbReference>
<evidence type="ECO:0000256" key="1">
    <source>
        <dbReference type="SAM" id="SignalP"/>
    </source>
</evidence>
<evidence type="ECO:0000313" key="4">
    <source>
        <dbReference type="Proteomes" id="UP000789390"/>
    </source>
</evidence>
<protein>
    <recommendedName>
        <fullName evidence="2">Reelin domain-containing protein</fullName>
    </recommendedName>
</protein>
<dbReference type="Proteomes" id="UP000789390">
    <property type="component" value="Unassembled WGS sequence"/>
</dbReference>
<evidence type="ECO:0000259" key="2">
    <source>
        <dbReference type="PROSITE" id="PS51019"/>
    </source>
</evidence>
<dbReference type="CDD" id="cd08544">
    <property type="entry name" value="Reeler"/>
    <property type="match status" value="1"/>
</dbReference>
<dbReference type="InterPro" id="IPR051237">
    <property type="entry name" value="Ferric-chelate_Red/DefProt"/>
</dbReference>
<dbReference type="GO" id="GO:0016020">
    <property type="term" value="C:membrane"/>
    <property type="evidence" value="ECO:0007669"/>
    <property type="project" value="TreeGrafter"/>
</dbReference>
<keyword evidence="4" id="KW-1185">Reference proteome</keyword>